<dbReference type="GO" id="GO:0042355">
    <property type="term" value="P:L-fucose catabolic process"/>
    <property type="evidence" value="ECO:0007669"/>
    <property type="project" value="TreeGrafter"/>
</dbReference>
<dbReference type="EMBL" id="SJSM01000004">
    <property type="protein sequence ID" value="TCC97004.1"/>
    <property type="molecule type" value="Genomic_DNA"/>
</dbReference>
<dbReference type="EMBL" id="SWDX01000009">
    <property type="protein sequence ID" value="TKC57574.1"/>
    <property type="molecule type" value="Genomic_DNA"/>
</dbReference>
<dbReference type="PANTHER" id="PTHR37840:SF1">
    <property type="entry name" value="L-FUCOSE ISOMERASE"/>
    <property type="match status" value="1"/>
</dbReference>
<accession>A0A4U1G2Z7</accession>
<dbReference type="AlphaFoldDB" id="A0A4U1G2Z7"/>
<dbReference type="Proteomes" id="UP000309594">
    <property type="component" value="Unassembled WGS sequence"/>
</dbReference>
<dbReference type="OrthoDB" id="102178at2"/>
<dbReference type="GO" id="GO:0019571">
    <property type="term" value="P:D-arabinose catabolic process"/>
    <property type="evidence" value="ECO:0007669"/>
    <property type="project" value="TreeGrafter"/>
</dbReference>
<comment type="caution">
    <text evidence="4">The sequence shown here is derived from an EMBL/GenBank/DDBJ whole genome shotgun (WGS) entry which is preliminary data.</text>
</comment>
<evidence type="ECO:0000313" key="6">
    <source>
        <dbReference type="Proteomes" id="UP000309594"/>
    </source>
</evidence>
<dbReference type="Proteomes" id="UP000291117">
    <property type="component" value="Unassembled WGS sequence"/>
</dbReference>
<evidence type="ECO:0000256" key="2">
    <source>
        <dbReference type="ARBA" id="ARBA00023277"/>
    </source>
</evidence>
<evidence type="ECO:0000313" key="4">
    <source>
        <dbReference type="EMBL" id="TKC57574.1"/>
    </source>
</evidence>
<sequence length="544" mass="60765">MTTNTEKQVYLVCSGDLRLSANLSCWAAQVEMEELLGKALNAQGWTVKRAHAYDEEKKHGFIDSQRMGIEVFKTIDPNVPIIVAESVWQYSHHVLAGLTTHKAPILTVANWSGQWPGLVGMLNLNGSLTKAEVNYSSLWSEDFSDDFFNKGLTEWLSTGKITHDTSHVKSFSAVTIPSADEIKGRKFGRTLRDNKAIMGVFDEGCMGMFNAIVPDDLLHKTGIFKERLSQSALYAKMRTVTEQEAEKILEWLLQKGMTFKWGTESLTELTREQTLDQCKMYIAAMRMADDFGCDTIGIQYQQGLKDLTATSDLVEGLLNNQDRPPVFSESGKELYANEALPHFNEVDECAGIDALVTYHLWKELGMPGENTLHDIRWGEHFKGDGIDDFVWLFLISGAAPPAHFINGYAGASSERQPPMFFHLGGGSLKGISKPGSLVWSRIYIQNNALHCDLGVGDAVFLPAEETERRWQNTTPQWPIMHATLSGVSRDQMMARHQANHIHVVYTTDEASSHKACRIKAAALEEMGIKVHFCGDVDHDGKKYV</sequence>
<reference evidence="4 6" key="2">
    <citation type="submission" date="2019-04" db="EMBL/GenBank/DDBJ databases">
        <title>Pedobacter sp. RP-1-16 sp. nov., isolated from Arctic soil.</title>
        <authorList>
            <person name="Dahal R.H."/>
            <person name="Kim D.-U."/>
        </authorList>
    </citation>
    <scope>NUCLEOTIDE SEQUENCE [LARGE SCALE GENOMIC DNA]</scope>
    <source>
        <strain evidence="4 6">RP-1-16</strain>
    </source>
</reference>
<evidence type="ECO:0000313" key="5">
    <source>
        <dbReference type="Proteomes" id="UP000291117"/>
    </source>
</evidence>
<evidence type="ECO:0000313" key="3">
    <source>
        <dbReference type="EMBL" id="TCC97004.1"/>
    </source>
</evidence>
<dbReference type="InterPro" id="IPR009015">
    <property type="entry name" value="Fucose_isomerase_N/cen_sf"/>
</dbReference>
<proteinExistence type="predicted"/>
<name>A0A4U1G2Z7_9SPHI</name>
<evidence type="ECO:0000256" key="1">
    <source>
        <dbReference type="ARBA" id="ARBA00023235"/>
    </source>
</evidence>
<organism evidence="4 6">
    <name type="scientific">Pedobacter hiemivivus</name>
    <dbReference type="NCBI Taxonomy" id="2530454"/>
    <lineage>
        <taxon>Bacteria</taxon>
        <taxon>Pseudomonadati</taxon>
        <taxon>Bacteroidota</taxon>
        <taxon>Sphingobacteriia</taxon>
        <taxon>Sphingobacteriales</taxon>
        <taxon>Sphingobacteriaceae</taxon>
        <taxon>Pedobacter</taxon>
    </lineage>
</organism>
<dbReference type="GO" id="GO:0008790">
    <property type="term" value="F:arabinose isomerase activity"/>
    <property type="evidence" value="ECO:0007669"/>
    <property type="project" value="TreeGrafter"/>
</dbReference>
<keyword evidence="1 4" id="KW-0413">Isomerase</keyword>
<gene>
    <name evidence="3" type="ORF">EZ444_09090</name>
    <name evidence="4" type="ORF">FBD94_20040</name>
</gene>
<dbReference type="GO" id="GO:0008736">
    <property type="term" value="F:L-fucose isomerase activity"/>
    <property type="evidence" value="ECO:0007669"/>
    <property type="project" value="InterPro"/>
</dbReference>
<dbReference type="GO" id="GO:0005737">
    <property type="term" value="C:cytoplasm"/>
    <property type="evidence" value="ECO:0007669"/>
    <property type="project" value="InterPro"/>
</dbReference>
<dbReference type="PANTHER" id="PTHR37840">
    <property type="entry name" value="L-FUCOSE ISOMERASE"/>
    <property type="match status" value="1"/>
</dbReference>
<dbReference type="InterPro" id="IPR005763">
    <property type="entry name" value="Fucose_isomerase"/>
</dbReference>
<keyword evidence="5" id="KW-1185">Reference proteome</keyword>
<keyword evidence="2" id="KW-0119">Carbohydrate metabolism</keyword>
<dbReference type="GO" id="GO:0030145">
    <property type="term" value="F:manganese ion binding"/>
    <property type="evidence" value="ECO:0007669"/>
    <property type="project" value="InterPro"/>
</dbReference>
<dbReference type="SUPFAM" id="SSF53743">
    <property type="entry name" value="FucI/AraA N-terminal and middle domains"/>
    <property type="match status" value="1"/>
</dbReference>
<protein>
    <submittedName>
        <fullName evidence="4">Fucose isomerase</fullName>
    </submittedName>
</protein>
<accession>A0A4R0NEK0</accession>
<dbReference type="RefSeq" id="WP_131608416.1">
    <property type="nucleotide sequence ID" value="NZ_SJSM01000004.1"/>
</dbReference>
<reference evidence="3 5" key="1">
    <citation type="submission" date="2019-02" db="EMBL/GenBank/DDBJ databases">
        <title>Pedobacter sp. RP-3-8 sp. nov., isolated from Arctic soil.</title>
        <authorList>
            <person name="Dahal R.H."/>
        </authorList>
    </citation>
    <scope>NUCLEOTIDE SEQUENCE [LARGE SCALE GENOMIC DNA]</scope>
    <source>
        <strain evidence="3 5">RP-3-8</strain>
    </source>
</reference>